<evidence type="ECO:0000313" key="3">
    <source>
        <dbReference type="EMBL" id="NDP48297.1"/>
    </source>
</evidence>
<evidence type="ECO:0000313" key="4">
    <source>
        <dbReference type="Proteomes" id="UP000483432"/>
    </source>
</evidence>
<dbReference type="InterPro" id="IPR018707">
    <property type="entry name" value="LpxR"/>
</dbReference>
<feature type="region of interest" description="Disordered" evidence="1">
    <location>
        <begin position="278"/>
        <end position="303"/>
    </location>
</feature>
<dbReference type="AlphaFoldDB" id="A0A7C9JX27"/>
<sequence length="392" mass="43138">MHLLARHGLGKAALALMLYFLYLVPTMAQAASEDAPSIKDCKANEVVRFRGGTARLENDLFTSTDQNYTNGVALTLVSHDMAGRLRPECLPVPVRLHAELIKFMNPDFWADAGNSANTQNVVVKFGQSIYTPKNFSRTDLILDDRPYAGLLYMGLSWNRRKHEPQTNLEMLDTREITLGVIGPWSLAEQSQNVVHDAIGADRFLGWQHQLKNEPAIQLALDRKFRDYRGTGAIIPGFSSDSIRSMGLRLGNIETSATLGIEGRIGWNLPNDFGSYPIRPGAENRPPSAASIHSEADGANTTATKPRSGIHLFGTLETKLVAHDFSLDGNLFRSSHSVTRRPWVAQAAVGISVHGLLAGHGAKLAVMRVYRSREFEEQVSNQAYGSVALSIEF</sequence>
<comment type="caution">
    <text evidence="3">The sequence shown here is derived from an EMBL/GenBank/DDBJ whole genome shotgun (WGS) entry which is preliminary data.</text>
</comment>
<gene>
    <name evidence="3" type="ORF">GZ085_07870</name>
</gene>
<proteinExistence type="predicted"/>
<evidence type="ECO:0000256" key="1">
    <source>
        <dbReference type="SAM" id="MobiDB-lite"/>
    </source>
</evidence>
<dbReference type="EMBL" id="JAAFGW010000100">
    <property type="protein sequence ID" value="NDP48297.1"/>
    <property type="molecule type" value="Genomic_DNA"/>
</dbReference>
<dbReference type="InterPro" id="IPR037107">
    <property type="entry name" value="Put_OMP_sf"/>
</dbReference>
<evidence type="ECO:0000256" key="2">
    <source>
        <dbReference type="SAM" id="SignalP"/>
    </source>
</evidence>
<keyword evidence="2" id="KW-0732">Signal</keyword>
<feature type="chain" id="PRO_5028948948" evidence="2">
    <location>
        <begin position="31"/>
        <end position="392"/>
    </location>
</feature>
<dbReference type="Proteomes" id="UP000483432">
    <property type="component" value="Unassembled WGS sequence"/>
</dbReference>
<protein>
    <submittedName>
        <fullName evidence="3">Lipid A deacylase LpxR family protein</fullName>
    </submittedName>
</protein>
<dbReference type="Gene3D" id="2.40.128.140">
    <property type="entry name" value="Outer membrane protein"/>
    <property type="match status" value="1"/>
</dbReference>
<accession>A0A7C9JX27</accession>
<organism evidence="3 4">
    <name type="scientific">Sulfuriferula multivorans</name>
    <dbReference type="NCBI Taxonomy" id="1559896"/>
    <lineage>
        <taxon>Bacteria</taxon>
        <taxon>Pseudomonadati</taxon>
        <taxon>Pseudomonadota</taxon>
        <taxon>Betaproteobacteria</taxon>
        <taxon>Nitrosomonadales</taxon>
        <taxon>Sulfuricellaceae</taxon>
        <taxon>Sulfuriferula</taxon>
    </lineage>
</organism>
<reference evidence="3 4" key="1">
    <citation type="submission" date="2019-09" db="EMBL/GenBank/DDBJ databases">
        <title>H2 Metabolism Revealed by Metagenomic Analysis in Subglacial Sediment of East Antarctica.</title>
        <authorList>
            <person name="Yang Z."/>
            <person name="Zhang Y."/>
            <person name="Lv Y."/>
            <person name="Yan W."/>
            <person name="Xiao X."/>
            <person name="Sun B."/>
            <person name="Ma H."/>
        </authorList>
    </citation>
    <scope>NUCLEOTIDE SEQUENCE [LARGE SCALE GENOMIC DNA]</scope>
    <source>
        <strain evidence="3">Bin2_2</strain>
    </source>
</reference>
<dbReference type="Pfam" id="PF09982">
    <property type="entry name" value="LpxR"/>
    <property type="match status" value="1"/>
</dbReference>
<feature type="signal peptide" evidence="2">
    <location>
        <begin position="1"/>
        <end position="30"/>
    </location>
</feature>
<name>A0A7C9JX27_9PROT</name>